<gene>
    <name evidence="2" type="ORF">AAK873_01725</name>
</gene>
<dbReference type="EMBL" id="JBCLPP010000003">
    <property type="protein sequence ID" value="MEY8244334.1"/>
    <property type="molecule type" value="Genomic_DNA"/>
</dbReference>
<comment type="caution">
    <text evidence="2">The sequence shown here is derived from an EMBL/GenBank/DDBJ whole genome shotgun (WGS) entry which is preliminary data.</text>
</comment>
<name>A0ABV4CSG7_9BACT</name>
<dbReference type="InterPro" id="IPR038726">
    <property type="entry name" value="PDDEXK_AddAB-type"/>
</dbReference>
<dbReference type="SUPFAM" id="SSF52980">
    <property type="entry name" value="Restriction endonuclease-like"/>
    <property type="match status" value="1"/>
</dbReference>
<evidence type="ECO:0000259" key="1">
    <source>
        <dbReference type="Pfam" id="PF12705"/>
    </source>
</evidence>
<evidence type="ECO:0000313" key="3">
    <source>
        <dbReference type="Proteomes" id="UP001565200"/>
    </source>
</evidence>
<sequence>MKPFLQSIAEVYHDREKDRLIDYCFVFPNKRSGTFFRQYLSQCTPSGTPFFEPAVITISEFISSFSDYVEASRYDLLFTLFTEYAKLSKETEDFDKFVFWGDMLVNDFNDVDRYLADAHQLFRNVKNVREIATDFLTEEQKEVITRYWDVDLQSYSPEQFWTHLTKEGEPRVNRDSFVQLWEILDPLYHAVKNSLASRGLCYSGMQYREVAEKLSGMTADKLPYSRIIFVGFNVLSTSEIHIFSRLRDIGTADFYWDYNLPKEIKENCSATHFIRKYVKEFPSRYDLSDESMSLPDIEIVSVPSNVGQVKLAGDIIRQMTVDGVIVNPDNAIDTAVVLPSEELFVDLLHSVPPEISTINITMGYPLRQTSVAVLMRNIMSMHLRAKKVRGLWHFFYEDVKYVITHSLIISFAGKSCETLKNDIETRRMFLIPSDYIAANYPDLTTVFFPVEDLMSSNNVFRYVSELTEYILSELAKAPKDSNNALETGFVTRYRQSVEQLQRATEKYGITMRDNTFFHLIERTVNTETVNFVGEPLSGLQIMGVLETRALDFKNIILLSMNERIFPRKHYSRSFIPNVLRQCYGLSTMEFQECIYAYYFYRLISRASNVKLLYDGRTSGLKGGEMSRYLYQLLYMFPSDNLKRLNACFNVPATHAGESFSVTKDDRIMSRINCYLSTSDNKRYLSASAINTYLQCPLKFYFGYVENVRAEEEMKDYVDESRFGRIVHEVLEFSYKRMRGPAAKVEITAEVIERLKSETVKLDSIITSSINKLYNNLPSQTGDNEEYENLTPLTGETKILGELIREFVITLFDREKAFVPFYFVEGEREVFTDLPLDDTRSYNIRGSIDRIDEMTDGRVRIVDYKTGNDEIKVMDLNDLTESTATKSHNKGVLQLFLYCNMHARDRHFTGAIWPMLYAMKKIFTDGLQPVKIEGEPLYDYIIHNDAVMEALNSKLRNLFDRDTPFVPTPSDKHCHYCDFKAMCGMAPS</sequence>
<evidence type="ECO:0000313" key="2">
    <source>
        <dbReference type="EMBL" id="MEY8244334.1"/>
    </source>
</evidence>
<dbReference type="InterPro" id="IPR027417">
    <property type="entry name" value="P-loop_NTPase"/>
</dbReference>
<accession>A0ABV4CSG7</accession>
<dbReference type="RefSeq" id="WP_121698102.1">
    <property type="nucleotide sequence ID" value="NZ_JBCLPP010000003.1"/>
</dbReference>
<feature type="domain" description="PD-(D/E)XK endonuclease-like" evidence="1">
    <location>
        <begin position="684"/>
        <end position="982"/>
    </location>
</feature>
<dbReference type="Gene3D" id="3.90.320.10">
    <property type="match status" value="1"/>
</dbReference>
<reference evidence="2 3" key="1">
    <citation type="submission" date="2024-03" db="EMBL/GenBank/DDBJ databases">
        <title>Mouse gut bacterial collection (mGBC) of GemPharmatech.</title>
        <authorList>
            <person name="He Y."/>
            <person name="Dong L."/>
            <person name="Wu D."/>
            <person name="Gao X."/>
            <person name="Lin Z."/>
        </authorList>
    </citation>
    <scope>NUCLEOTIDE SEQUENCE [LARGE SCALE GENOMIC DNA]</scope>
    <source>
        <strain evidence="2 3">54-13</strain>
    </source>
</reference>
<keyword evidence="3" id="KW-1185">Reference proteome</keyword>
<proteinExistence type="predicted"/>
<organism evidence="2 3">
    <name type="scientific">Heminiphilus faecis</name>
    <dbReference type="NCBI Taxonomy" id="2601703"/>
    <lineage>
        <taxon>Bacteria</taxon>
        <taxon>Pseudomonadati</taxon>
        <taxon>Bacteroidota</taxon>
        <taxon>Bacteroidia</taxon>
        <taxon>Bacteroidales</taxon>
        <taxon>Muribaculaceae</taxon>
        <taxon>Heminiphilus</taxon>
    </lineage>
</organism>
<dbReference type="SUPFAM" id="SSF52540">
    <property type="entry name" value="P-loop containing nucleoside triphosphate hydrolases"/>
    <property type="match status" value="1"/>
</dbReference>
<dbReference type="InterPro" id="IPR011335">
    <property type="entry name" value="Restrct_endonuc-II-like"/>
</dbReference>
<dbReference type="Proteomes" id="UP001565200">
    <property type="component" value="Unassembled WGS sequence"/>
</dbReference>
<dbReference type="Pfam" id="PF12705">
    <property type="entry name" value="PDDEXK_1"/>
    <property type="match status" value="1"/>
</dbReference>
<protein>
    <submittedName>
        <fullName evidence="2">PD-(D/E)XK nuclease family protein</fullName>
    </submittedName>
</protein>
<dbReference type="InterPro" id="IPR011604">
    <property type="entry name" value="PDDEXK-like_dom_sf"/>
</dbReference>